<dbReference type="Proteomes" id="UP001337305">
    <property type="component" value="Unassembled WGS sequence"/>
</dbReference>
<feature type="transmembrane region" description="Helical" evidence="6">
    <location>
        <begin position="183"/>
        <end position="200"/>
    </location>
</feature>
<dbReference type="InterPro" id="IPR050833">
    <property type="entry name" value="Poly_Biosynth_Transport"/>
</dbReference>
<keyword evidence="5 6" id="KW-0472">Membrane</keyword>
<protein>
    <recommendedName>
        <fullName evidence="9">O-antigen/teichoic acid export membrane protein</fullName>
    </recommendedName>
</protein>
<gene>
    <name evidence="7" type="ORF">N1F79_20050</name>
</gene>
<feature type="transmembrane region" description="Helical" evidence="6">
    <location>
        <begin position="40"/>
        <end position="70"/>
    </location>
</feature>
<keyword evidence="8" id="KW-1185">Reference proteome</keyword>
<dbReference type="PANTHER" id="PTHR30250:SF26">
    <property type="entry name" value="PSMA PROTEIN"/>
    <property type="match status" value="1"/>
</dbReference>
<evidence type="ECO:0000256" key="4">
    <source>
        <dbReference type="ARBA" id="ARBA00022989"/>
    </source>
</evidence>
<sequence length="513" mass="59265">MSRLALTIKNAWIAVVFHIVYIIIQFYSRNIFLDKLGDDFIGIVGTLKSILMFLNLSELGIGAAVGFSLYKPIYENNREKINEIIGYLGYLYKRIGLFVFSAALLLIFFFPYIFENTTINVGIIIFLFIALLTSNLLGYFFAYHVFLMEADQKGYMSISIYQSSFVLRLILQCVTLIYFENILLWISLELAIPFIYIYALRKKIRKTYPWLIFKFKTTKEIRERNKELLKKIKQLSFHKIGGFVSNGTDNILIFALINPATVAFVGNYQLVMNNINTLVGQVFKGTNASVGNLVAENDIKNMTKVFWEMMALRFFLAGCASIMLFFGFDDLITLWLGKKYVMSHYILSALVLIFFILQVRQPVDSFKQAYGLYADIWAPLAQSGLNLLFSIVFILRLGVIGVFIGTILSQIIIVLIWRPYYLFKKGFGIDVKKYWIGFTWHLLYVALAGTIFYYIYKILGIEESSNLFVLALKVLKLGTIFTIIYFSILISLSRGFKNLVYRLTNFMKRKFKK</sequence>
<keyword evidence="4 6" id="KW-1133">Transmembrane helix</keyword>
<dbReference type="PANTHER" id="PTHR30250">
    <property type="entry name" value="PST FAMILY PREDICTED COLANIC ACID TRANSPORTER"/>
    <property type="match status" value="1"/>
</dbReference>
<feature type="transmembrane region" description="Helical" evidence="6">
    <location>
        <begin position="468"/>
        <end position="492"/>
    </location>
</feature>
<evidence type="ECO:0000256" key="1">
    <source>
        <dbReference type="ARBA" id="ARBA00004651"/>
    </source>
</evidence>
<keyword evidence="2" id="KW-1003">Cell membrane</keyword>
<keyword evidence="3 6" id="KW-0812">Transmembrane</keyword>
<feature type="transmembrane region" description="Helical" evidence="6">
    <location>
        <begin position="371"/>
        <end position="394"/>
    </location>
</feature>
<name>A0ABU7XXG3_9FLAO</name>
<evidence type="ECO:0000256" key="6">
    <source>
        <dbReference type="SAM" id="Phobius"/>
    </source>
</evidence>
<evidence type="ECO:0008006" key="9">
    <source>
        <dbReference type="Google" id="ProtNLM"/>
    </source>
</evidence>
<feature type="transmembrane region" description="Helical" evidence="6">
    <location>
        <begin position="119"/>
        <end position="146"/>
    </location>
</feature>
<accession>A0ABU7XXG3</accession>
<proteinExistence type="predicted"/>
<feature type="transmembrane region" description="Helical" evidence="6">
    <location>
        <begin position="400"/>
        <end position="422"/>
    </location>
</feature>
<evidence type="ECO:0000256" key="3">
    <source>
        <dbReference type="ARBA" id="ARBA00022692"/>
    </source>
</evidence>
<feature type="transmembrane region" description="Helical" evidence="6">
    <location>
        <begin position="434"/>
        <end position="456"/>
    </location>
</feature>
<reference evidence="7 8" key="1">
    <citation type="submission" date="2022-09" db="EMBL/GenBank/DDBJ databases">
        <title>Genome sequencing of Flavivirga sp. MEBiC05379.</title>
        <authorList>
            <person name="Oh H.-M."/>
            <person name="Kwon K.K."/>
            <person name="Park M.J."/>
            <person name="Yang S.-H."/>
        </authorList>
    </citation>
    <scope>NUCLEOTIDE SEQUENCE [LARGE SCALE GENOMIC DNA]</scope>
    <source>
        <strain evidence="7 8">MEBiC05379</strain>
    </source>
</reference>
<feature type="transmembrane region" description="Helical" evidence="6">
    <location>
        <begin position="12"/>
        <end position="28"/>
    </location>
</feature>
<evidence type="ECO:0000313" key="7">
    <source>
        <dbReference type="EMBL" id="MEF3835427.1"/>
    </source>
</evidence>
<evidence type="ECO:0000256" key="2">
    <source>
        <dbReference type="ARBA" id="ARBA00022475"/>
    </source>
</evidence>
<feature type="transmembrane region" description="Helical" evidence="6">
    <location>
        <begin position="91"/>
        <end position="113"/>
    </location>
</feature>
<comment type="subcellular location">
    <subcellularLocation>
        <location evidence="1">Cell membrane</location>
        <topology evidence="1">Multi-pass membrane protein</topology>
    </subcellularLocation>
</comment>
<comment type="caution">
    <text evidence="7">The sequence shown here is derived from an EMBL/GenBank/DDBJ whole genome shotgun (WGS) entry which is preliminary data.</text>
</comment>
<dbReference type="RefSeq" id="WP_303307713.1">
    <property type="nucleotide sequence ID" value="NZ_JAODOP010000004.1"/>
</dbReference>
<feature type="transmembrane region" description="Helical" evidence="6">
    <location>
        <begin position="340"/>
        <end position="359"/>
    </location>
</feature>
<evidence type="ECO:0000256" key="5">
    <source>
        <dbReference type="ARBA" id="ARBA00023136"/>
    </source>
</evidence>
<feature type="transmembrane region" description="Helical" evidence="6">
    <location>
        <begin position="310"/>
        <end position="328"/>
    </location>
</feature>
<evidence type="ECO:0000313" key="8">
    <source>
        <dbReference type="Proteomes" id="UP001337305"/>
    </source>
</evidence>
<organism evidence="7 8">
    <name type="scientific">Flavivirga spongiicola</name>
    <dbReference type="NCBI Taxonomy" id="421621"/>
    <lineage>
        <taxon>Bacteria</taxon>
        <taxon>Pseudomonadati</taxon>
        <taxon>Bacteroidota</taxon>
        <taxon>Flavobacteriia</taxon>
        <taxon>Flavobacteriales</taxon>
        <taxon>Flavobacteriaceae</taxon>
        <taxon>Flavivirga</taxon>
    </lineage>
</organism>
<dbReference type="EMBL" id="JAODOP010000004">
    <property type="protein sequence ID" value="MEF3835427.1"/>
    <property type="molecule type" value="Genomic_DNA"/>
</dbReference>